<feature type="compositionally biased region" description="Polar residues" evidence="1">
    <location>
        <begin position="114"/>
        <end position="135"/>
    </location>
</feature>
<feature type="compositionally biased region" description="Polar residues" evidence="1">
    <location>
        <begin position="150"/>
        <end position="161"/>
    </location>
</feature>
<proteinExistence type="predicted"/>
<feature type="compositionally biased region" description="Low complexity" evidence="1">
    <location>
        <begin position="23"/>
        <end position="37"/>
    </location>
</feature>
<accession>A0A9P6IM37</accession>
<organism evidence="2 3">
    <name type="scientific">Modicella reniformis</name>
    <dbReference type="NCBI Taxonomy" id="1440133"/>
    <lineage>
        <taxon>Eukaryota</taxon>
        <taxon>Fungi</taxon>
        <taxon>Fungi incertae sedis</taxon>
        <taxon>Mucoromycota</taxon>
        <taxon>Mortierellomycotina</taxon>
        <taxon>Mortierellomycetes</taxon>
        <taxon>Mortierellales</taxon>
        <taxon>Mortierellaceae</taxon>
        <taxon>Modicella</taxon>
    </lineage>
</organism>
<feature type="region of interest" description="Disordered" evidence="1">
    <location>
        <begin position="23"/>
        <end position="71"/>
    </location>
</feature>
<sequence>MLSLIRPSSSPCLHQQQLDSFASTTSPASSSHTTIASVLPAGPVPASPCSNTPTTPSNASSTASTTDPTAQSLQFSISTPLNSAGADYKDIVTQFTAKAPQPYGVIPRRKKRASNTTSIKRTSPSLPSPAETSRNAVELKSPSRDDAGSCVSSNSAGTRGNSVQTQIIQPLFHSLQSLLPESTSSSTRLGFWANLKTHYLAASITSISWSRSSSTSSSQRASTKTLAEGFSPPSALRLSNSTPVAAINAATQLSASLTPTDDLQSLPNVASPSVQIHHGSVNFPMSVAAMDKFIRSDTIPLKTFTYSETPVVECSQPLPCPPSPRLSPSPPDFSRLRASKAKGGSLSPSESKTDARSKDVPSLPALPRHLAARETRSNADYLRMMAAELTMIRSRKLVSPLKPRGFLPRRKDPFRRVKSSLCDCLELPKEEDDHPLNSVTVGSWSSVSSAASFHSTSSSEYQSANEVFC</sequence>
<name>A0A9P6IM37_9FUNG</name>
<dbReference type="OrthoDB" id="5573882at2759"/>
<dbReference type="EMBL" id="JAAAHW010009659">
    <property type="protein sequence ID" value="KAF9937751.1"/>
    <property type="molecule type" value="Genomic_DNA"/>
</dbReference>
<gene>
    <name evidence="2" type="ORF">BGZ65_001081</name>
</gene>
<feature type="compositionally biased region" description="Pro residues" evidence="1">
    <location>
        <begin position="318"/>
        <end position="331"/>
    </location>
</feature>
<reference evidence="2" key="1">
    <citation type="journal article" date="2020" name="Fungal Divers.">
        <title>Resolving the Mortierellaceae phylogeny through synthesis of multi-gene phylogenetics and phylogenomics.</title>
        <authorList>
            <person name="Vandepol N."/>
            <person name="Liber J."/>
            <person name="Desiro A."/>
            <person name="Na H."/>
            <person name="Kennedy M."/>
            <person name="Barry K."/>
            <person name="Grigoriev I.V."/>
            <person name="Miller A.N."/>
            <person name="O'Donnell K."/>
            <person name="Stajich J.E."/>
            <person name="Bonito G."/>
        </authorList>
    </citation>
    <scope>NUCLEOTIDE SEQUENCE</scope>
    <source>
        <strain evidence="2">MES-2147</strain>
    </source>
</reference>
<keyword evidence="3" id="KW-1185">Reference proteome</keyword>
<dbReference type="AlphaFoldDB" id="A0A9P6IM37"/>
<dbReference type="Proteomes" id="UP000749646">
    <property type="component" value="Unassembled WGS sequence"/>
</dbReference>
<feature type="region of interest" description="Disordered" evidence="1">
    <location>
        <begin position="312"/>
        <end position="368"/>
    </location>
</feature>
<feature type="compositionally biased region" description="Low complexity" evidence="1">
    <location>
        <begin position="47"/>
        <end position="71"/>
    </location>
</feature>
<evidence type="ECO:0000313" key="3">
    <source>
        <dbReference type="Proteomes" id="UP000749646"/>
    </source>
</evidence>
<evidence type="ECO:0000313" key="2">
    <source>
        <dbReference type="EMBL" id="KAF9937751.1"/>
    </source>
</evidence>
<protein>
    <submittedName>
        <fullName evidence="2">Uncharacterized protein</fullName>
    </submittedName>
</protein>
<comment type="caution">
    <text evidence="2">The sequence shown here is derived from an EMBL/GenBank/DDBJ whole genome shotgun (WGS) entry which is preliminary data.</text>
</comment>
<feature type="region of interest" description="Disordered" evidence="1">
    <location>
        <begin position="103"/>
        <end position="161"/>
    </location>
</feature>
<evidence type="ECO:0000256" key="1">
    <source>
        <dbReference type="SAM" id="MobiDB-lite"/>
    </source>
</evidence>